<accession>T1A5I2</accession>
<dbReference type="SUPFAM" id="SSF52540">
    <property type="entry name" value="P-loop containing nucleoside triphosphate hydrolases"/>
    <property type="match status" value="1"/>
</dbReference>
<sequence>PSDAVAALFPFADETIVEPGGVLVGLSLADASPVFLDRWAHASHSWGLFGTTGAGKSFAAALCALRSRWLRPELDVVLLDPLGEYGAFVRSLGGTVVRLADGGADRLNPLDPATVGGDRREKSARVVAMLRALFPSLSDSEGAALDAAVTGLYDRGPEVPVLGDLGPGSGAERRHR</sequence>
<comment type="caution">
    <text evidence="2">The sequence shown here is derived from an EMBL/GenBank/DDBJ whole genome shotgun (WGS) entry which is preliminary data.</text>
</comment>
<dbReference type="InterPro" id="IPR002789">
    <property type="entry name" value="HerA_central"/>
</dbReference>
<evidence type="ECO:0000259" key="1">
    <source>
        <dbReference type="Pfam" id="PF01935"/>
    </source>
</evidence>
<reference evidence="2" key="1">
    <citation type="submission" date="2013-08" db="EMBL/GenBank/DDBJ databases">
        <authorList>
            <person name="Mendez C."/>
            <person name="Richter M."/>
            <person name="Ferrer M."/>
            <person name="Sanchez J."/>
        </authorList>
    </citation>
    <scope>NUCLEOTIDE SEQUENCE</scope>
</reference>
<gene>
    <name evidence="2" type="ORF">B1B_16257</name>
</gene>
<dbReference type="InterPro" id="IPR027417">
    <property type="entry name" value="P-loop_NTPase"/>
</dbReference>
<feature type="domain" description="Helicase HerA central" evidence="1">
    <location>
        <begin position="30"/>
        <end position="108"/>
    </location>
</feature>
<dbReference type="EMBL" id="AUZY01010812">
    <property type="protein sequence ID" value="EQD37080.1"/>
    <property type="molecule type" value="Genomic_DNA"/>
</dbReference>
<feature type="non-terminal residue" evidence="2">
    <location>
        <position position="1"/>
    </location>
</feature>
<evidence type="ECO:0000313" key="2">
    <source>
        <dbReference type="EMBL" id="EQD37080.1"/>
    </source>
</evidence>
<dbReference type="Gene3D" id="3.40.50.300">
    <property type="entry name" value="P-loop containing nucleotide triphosphate hydrolases"/>
    <property type="match status" value="1"/>
</dbReference>
<feature type="non-terminal residue" evidence="2">
    <location>
        <position position="176"/>
    </location>
</feature>
<organism evidence="2">
    <name type="scientific">mine drainage metagenome</name>
    <dbReference type="NCBI Taxonomy" id="410659"/>
    <lineage>
        <taxon>unclassified sequences</taxon>
        <taxon>metagenomes</taxon>
        <taxon>ecological metagenomes</taxon>
    </lineage>
</organism>
<dbReference type="AlphaFoldDB" id="T1A5I2"/>
<reference evidence="2" key="2">
    <citation type="journal article" date="2014" name="ISME J.">
        <title>Microbial stratification in low pH oxic and suboxic macroscopic growths along an acid mine drainage.</title>
        <authorList>
            <person name="Mendez-Garcia C."/>
            <person name="Mesa V."/>
            <person name="Sprenger R.R."/>
            <person name="Richter M."/>
            <person name="Diez M.S."/>
            <person name="Solano J."/>
            <person name="Bargiela R."/>
            <person name="Golyshina O.V."/>
            <person name="Manteca A."/>
            <person name="Ramos J.L."/>
            <person name="Gallego J.R."/>
            <person name="Llorente I."/>
            <person name="Martins Dos Santos V.A."/>
            <person name="Jensen O.N."/>
            <person name="Pelaez A.I."/>
            <person name="Sanchez J."/>
            <person name="Ferrer M."/>
        </authorList>
    </citation>
    <scope>NUCLEOTIDE SEQUENCE</scope>
</reference>
<proteinExistence type="predicted"/>
<name>T1A5I2_9ZZZZ</name>
<dbReference type="Pfam" id="PF01935">
    <property type="entry name" value="DUF87"/>
    <property type="match status" value="1"/>
</dbReference>
<protein>
    <submittedName>
        <fullName evidence="2">Type IV secretory pathway VirB4 component-like protein</fullName>
    </submittedName>
</protein>